<dbReference type="InterPro" id="IPR009836">
    <property type="entry name" value="GRDP-like"/>
</dbReference>
<dbReference type="RefSeq" id="XP_062645833.1">
    <property type="nucleotide sequence ID" value="XM_062796491.1"/>
</dbReference>
<dbReference type="Proteomes" id="UP001302602">
    <property type="component" value="Unassembled WGS sequence"/>
</dbReference>
<proteinExistence type="predicted"/>
<evidence type="ECO:0000313" key="1">
    <source>
        <dbReference type="EMBL" id="KAK4122062.1"/>
    </source>
</evidence>
<keyword evidence="2" id="KW-1185">Reference proteome</keyword>
<dbReference type="Pfam" id="PF07173">
    <property type="entry name" value="GRDP-like"/>
    <property type="match status" value="1"/>
</dbReference>
<evidence type="ECO:0000313" key="2">
    <source>
        <dbReference type="Proteomes" id="UP001302602"/>
    </source>
</evidence>
<reference evidence="1" key="2">
    <citation type="submission" date="2023-05" db="EMBL/GenBank/DDBJ databases">
        <authorList>
            <consortium name="Lawrence Berkeley National Laboratory"/>
            <person name="Steindorff A."/>
            <person name="Hensen N."/>
            <person name="Bonometti L."/>
            <person name="Westerberg I."/>
            <person name="Brannstrom I.O."/>
            <person name="Guillou S."/>
            <person name="Cros-Aarteil S."/>
            <person name="Calhoun S."/>
            <person name="Haridas S."/>
            <person name="Kuo A."/>
            <person name="Mondo S."/>
            <person name="Pangilinan J."/>
            <person name="Riley R."/>
            <person name="Labutti K."/>
            <person name="Andreopoulos B."/>
            <person name="Lipzen A."/>
            <person name="Chen C."/>
            <person name="Yanf M."/>
            <person name="Daum C."/>
            <person name="Ng V."/>
            <person name="Clum A."/>
            <person name="Ohm R."/>
            <person name="Martin F."/>
            <person name="Silar P."/>
            <person name="Natvig D."/>
            <person name="Lalanne C."/>
            <person name="Gautier V."/>
            <person name="Ament-Velasquez S.L."/>
            <person name="Kruys A."/>
            <person name="Hutchinson M.I."/>
            <person name="Powell A.J."/>
            <person name="Barry K."/>
            <person name="Miller A.N."/>
            <person name="Grigoriev I.V."/>
            <person name="Debuchy R."/>
            <person name="Gladieux P."/>
            <person name="Thoren M.H."/>
            <person name="Johannesson H."/>
        </authorList>
    </citation>
    <scope>NUCLEOTIDE SEQUENCE</scope>
    <source>
        <strain evidence="1">CBS 731.68</strain>
    </source>
</reference>
<name>A0AAN6Z204_9PEZI</name>
<sequence>MASCSTPNPSSGTARLLAEIFPWQEIHNAIDSSNFTLTLPAASATWYTTTFNLPSDLLSFLKIIDHQPHREAILTATTCFGSRQFTGTAFLTKHLDTLRNTTTGPAPTKQTLAFLEMMRHAQSSRLRLAPLADNITRQAAFVDKMHRHLWIRAPSLEGTVRRAVEKYDSFLRLFALYPGEMLVPTLDIDLVWHTHQLSAGRH</sequence>
<dbReference type="AlphaFoldDB" id="A0AAN6Z204"/>
<reference evidence="1" key="1">
    <citation type="journal article" date="2023" name="Mol. Phylogenet. Evol.">
        <title>Genome-scale phylogeny and comparative genomics of the fungal order Sordariales.</title>
        <authorList>
            <person name="Hensen N."/>
            <person name="Bonometti L."/>
            <person name="Westerberg I."/>
            <person name="Brannstrom I.O."/>
            <person name="Guillou S."/>
            <person name="Cros-Aarteil S."/>
            <person name="Calhoun S."/>
            <person name="Haridas S."/>
            <person name="Kuo A."/>
            <person name="Mondo S."/>
            <person name="Pangilinan J."/>
            <person name="Riley R."/>
            <person name="LaButti K."/>
            <person name="Andreopoulos B."/>
            <person name="Lipzen A."/>
            <person name="Chen C."/>
            <person name="Yan M."/>
            <person name="Daum C."/>
            <person name="Ng V."/>
            <person name="Clum A."/>
            <person name="Steindorff A."/>
            <person name="Ohm R.A."/>
            <person name="Martin F."/>
            <person name="Silar P."/>
            <person name="Natvig D.O."/>
            <person name="Lalanne C."/>
            <person name="Gautier V."/>
            <person name="Ament-Velasquez S.L."/>
            <person name="Kruys A."/>
            <person name="Hutchinson M.I."/>
            <person name="Powell A.J."/>
            <person name="Barry K."/>
            <person name="Miller A.N."/>
            <person name="Grigoriev I.V."/>
            <person name="Debuchy R."/>
            <person name="Gladieux P."/>
            <person name="Hiltunen Thoren M."/>
            <person name="Johannesson H."/>
        </authorList>
    </citation>
    <scope>NUCLEOTIDE SEQUENCE</scope>
    <source>
        <strain evidence="1">CBS 731.68</strain>
    </source>
</reference>
<gene>
    <name evidence="1" type="ORF">N657DRAFT_682526</name>
</gene>
<accession>A0AAN6Z204</accession>
<protein>
    <submittedName>
        <fullName evidence="1">Uncharacterized protein</fullName>
    </submittedName>
</protein>
<dbReference type="PANTHER" id="PTHR34365">
    <property type="entry name" value="ENOLASE (DUF1399)"/>
    <property type="match status" value="1"/>
</dbReference>
<dbReference type="GeneID" id="87833259"/>
<dbReference type="PANTHER" id="PTHR34365:SF7">
    <property type="entry name" value="GLYCINE-RICH DOMAIN-CONTAINING PROTEIN 1"/>
    <property type="match status" value="1"/>
</dbReference>
<comment type="caution">
    <text evidence="1">The sequence shown here is derived from an EMBL/GenBank/DDBJ whole genome shotgun (WGS) entry which is preliminary data.</text>
</comment>
<organism evidence="1 2">
    <name type="scientific">Parathielavia appendiculata</name>
    <dbReference type="NCBI Taxonomy" id="2587402"/>
    <lineage>
        <taxon>Eukaryota</taxon>
        <taxon>Fungi</taxon>
        <taxon>Dikarya</taxon>
        <taxon>Ascomycota</taxon>
        <taxon>Pezizomycotina</taxon>
        <taxon>Sordariomycetes</taxon>
        <taxon>Sordariomycetidae</taxon>
        <taxon>Sordariales</taxon>
        <taxon>Chaetomiaceae</taxon>
        <taxon>Parathielavia</taxon>
    </lineage>
</organism>
<dbReference type="EMBL" id="MU853232">
    <property type="protein sequence ID" value="KAK4122062.1"/>
    <property type="molecule type" value="Genomic_DNA"/>
</dbReference>